<evidence type="ECO:0000313" key="3">
    <source>
        <dbReference type="Proteomes" id="UP000552045"/>
    </source>
</evidence>
<evidence type="ECO:0008006" key="4">
    <source>
        <dbReference type="Google" id="ProtNLM"/>
    </source>
</evidence>
<name>A0A7Y9EY08_9MICO</name>
<keyword evidence="3" id="KW-1185">Reference proteome</keyword>
<dbReference type="RefSeq" id="WP_179434044.1">
    <property type="nucleotide sequence ID" value="NZ_BAABLC010000002.1"/>
</dbReference>
<feature type="compositionally biased region" description="Acidic residues" evidence="1">
    <location>
        <begin position="1"/>
        <end position="13"/>
    </location>
</feature>
<reference evidence="2 3" key="1">
    <citation type="submission" date="2020-07" db="EMBL/GenBank/DDBJ databases">
        <title>Sequencing the genomes of 1000 actinobacteria strains.</title>
        <authorList>
            <person name="Klenk H.-P."/>
        </authorList>
    </citation>
    <scope>NUCLEOTIDE SEQUENCE [LARGE SCALE GENOMIC DNA]</scope>
    <source>
        <strain evidence="2 3">DSM 22185</strain>
    </source>
</reference>
<sequence length="158" mass="16812">MIELEDVSADDDGALTATAELDGVGRVTVEYEPDEELEIDVPDDEDEDEDDEEREEGEPDVGHLCELIGHALGRLTPEVLDARAMDVVTRLTEETGGEEGDDAADVEAALAADLSLDAVSVIGDGTLALLYLAPDQYPGSSIRARLDDDLALGDVEVD</sequence>
<gene>
    <name evidence="2" type="ORF">BKA02_002215</name>
</gene>
<dbReference type="Proteomes" id="UP000552045">
    <property type="component" value="Unassembled WGS sequence"/>
</dbReference>
<accession>A0A7Y9EY08</accession>
<feature type="compositionally biased region" description="Acidic residues" evidence="1">
    <location>
        <begin position="31"/>
        <end position="59"/>
    </location>
</feature>
<evidence type="ECO:0000313" key="2">
    <source>
        <dbReference type="EMBL" id="NYD55160.1"/>
    </source>
</evidence>
<dbReference type="AlphaFoldDB" id="A0A7Y9EY08"/>
<feature type="region of interest" description="Disordered" evidence="1">
    <location>
        <begin position="1"/>
        <end position="61"/>
    </location>
</feature>
<organism evidence="2 3">
    <name type="scientific">Microbacterium pseudoresistens</name>
    <dbReference type="NCBI Taxonomy" id="640634"/>
    <lineage>
        <taxon>Bacteria</taxon>
        <taxon>Bacillati</taxon>
        <taxon>Actinomycetota</taxon>
        <taxon>Actinomycetes</taxon>
        <taxon>Micrococcales</taxon>
        <taxon>Microbacteriaceae</taxon>
        <taxon>Microbacterium</taxon>
    </lineage>
</organism>
<dbReference type="EMBL" id="JACCBH010000001">
    <property type="protein sequence ID" value="NYD55160.1"/>
    <property type="molecule type" value="Genomic_DNA"/>
</dbReference>
<protein>
    <recommendedName>
        <fullName evidence="4">DUF2004 domain-containing protein</fullName>
    </recommendedName>
</protein>
<evidence type="ECO:0000256" key="1">
    <source>
        <dbReference type="SAM" id="MobiDB-lite"/>
    </source>
</evidence>
<proteinExistence type="predicted"/>
<comment type="caution">
    <text evidence="2">The sequence shown here is derived from an EMBL/GenBank/DDBJ whole genome shotgun (WGS) entry which is preliminary data.</text>
</comment>